<keyword evidence="1" id="KW-1133">Transmembrane helix</keyword>
<feature type="transmembrane region" description="Helical" evidence="1">
    <location>
        <begin position="38"/>
        <end position="63"/>
    </location>
</feature>
<gene>
    <name evidence="2" type="ORF">OXH55_17795</name>
</gene>
<keyword evidence="3" id="KW-1185">Reference proteome</keyword>
<sequence>MILVNKYVITAILIIDIYLDFILYLIDININIEHINNVATIHIAILTKDFFVIISSGVNSLYLKEFYTTYRILT</sequence>
<keyword evidence="1" id="KW-0812">Transmembrane</keyword>
<organism evidence="2 3">
    <name type="scientific">Clostridium ganghwense</name>
    <dbReference type="NCBI Taxonomy" id="312089"/>
    <lineage>
        <taxon>Bacteria</taxon>
        <taxon>Bacillati</taxon>
        <taxon>Bacillota</taxon>
        <taxon>Clostridia</taxon>
        <taxon>Eubacteriales</taxon>
        <taxon>Clostridiaceae</taxon>
        <taxon>Clostridium</taxon>
    </lineage>
</organism>
<name>A0ABT4CTT4_9CLOT</name>
<evidence type="ECO:0000313" key="2">
    <source>
        <dbReference type="EMBL" id="MCY6372485.1"/>
    </source>
</evidence>
<dbReference type="Proteomes" id="UP001079657">
    <property type="component" value="Unassembled WGS sequence"/>
</dbReference>
<accession>A0ABT4CTT4</accession>
<feature type="transmembrane region" description="Helical" evidence="1">
    <location>
        <begin position="7"/>
        <end position="26"/>
    </location>
</feature>
<protein>
    <submittedName>
        <fullName evidence="2">Uncharacterized protein</fullName>
    </submittedName>
</protein>
<dbReference type="RefSeq" id="WP_268051480.1">
    <property type="nucleotide sequence ID" value="NZ_JAPQES010000007.1"/>
</dbReference>
<comment type="caution">
    <text evidence="2">The sequence shown here is derived from an EMBL/GenBank/DDBJ whole genome shotgun (WGS) entry which is preliminary data.</text>
</comment>
<proteinExistence type="predicted"/>
<keyword evidence="1" id="KW-0472">Membrane</keyword>
<evidence type="ECO:0000313" key="3">
    <source>
        <dbReference type="Proteomes" id="UP001079657"/>
    </source>
</evidence>
<evidence type="ECO:0000256" key="1">
    <source>
        <dbReference type="SAM" id="Phobius"/>
    </source>
</evidence>
<reference evidence="2" key="1">
    <citation type="submission" date="2022-12" db="EMBL/GenBank/DDBJ databases">
        <authorList>
            <person name="Wang J."/>
        </authorList>
    </citation>
    <scope>NUCLEOTIDE SEQUENCE</scope>
    <source>
        <strain evidence="2">HY-42-06</strain>
    </source>
</reference>
<dbReference type="EMBL" id="JAPQES010000007">
    <property type="protein sequence ID" value="MCY6372485.1"/>
    <property type="molecule type" value="Genomic_DNA"/>
</dbReference>